<evidence type="ECO:0000313" key="3">
    <source>
        <dbReference type="Proteomes" id="UP000028924"/>
    </source>
</evidence>
<protein>
    <submittedName>
        <fullName evidence="2">Uncharacterized protein</fullName>
    </submittedName>
</protein>
<dbReference type="Proteomes" id="UP000028924">
    <property type="component" value="Unassembled WGS sequence"/>
</dbReference>
<dbReference type="RefSeq" id="XP_011399207.1">
    <property type="nucleotide sequence ID" value="XM_011400905.1"/>
</dbReference>
<feature type="compositionally biased region" description="Low complexity" evidence="1">
    <location>
        <begin position="23"/>
        <end position="38"/>
    </location>
</feature>
<keyword evidence="3" id="KW-1185">Reference proteome</keyword>
<evidence type="ECO:0000313" key="2">
    <source>
        <dbReference type="EMBL" id="KFM26311.1"/>
    </source>
</evidence>
<organism evidence="2 3">
    <name type="scientific">Auxenochlorella protothecoides</name>
    <name type="common">Green microalga</name>
    <name type="synonym">Chlorella protothecoides</name>
    <dbReference type="NCBI Taxonomy" id="3075"/>
    <lineage>
        <taxon>Eukaryota</taxon>
        <taxon>Viridiplantae</taxon>
        <taxon>Chlorophyta</taxon>
        <taxon>core chlorophytes</taxon>
        <taxon>Trebouxiophyceae</taxon>
        <taxon>Chlorellales</taxon>
        <taxon>Chlorellaceae</taxon>
        <taxon>Auxenochlorella</taxon>
    </lineage>
</organism>
<gene>
    <name evidence="2" type="ORF">F751_4804</name>
</gene>
<evidence type="ECO:0000256" key="1">
    <source>
        <dbReference type="SAM" id="MobiDB-lite"/>
    </source>
</evidence>
<accession>A0A087SKQ7</accession>
<dbReference type="EMBL" id="KL662127">
    <property type="protein sequence ID" value="KFM26311.1"/>
    <property type="molecule type" value="Genomic_DNA"/>
</dbReference>
<proteinExistence type="predicted"/>
<feature type="region of interest" description="Disordered" evidence="1">
    <location>
        <begin position="1"/>
        <end position="38"/>
    </location>
</feature>
<feature type="compositionally biased region" description="Pro residues" evidence="1">
    <location>
        <begin position="13"/>
        <end position="22"/>
    </location>
</feature>
<feature type="compositionally biased region" description="Low complexity" evidence="1">
    <location>
        <begin position="1"/>
        <end position="12"/>
    </location>
</feature>
<feature type="region of interest" description="Disordered" evidence="1">
    <location>
        <begin position="56"/>
        <end position="98"/>
    </location>
</feature>
<dbReference type="GeneID" id="23616195"/>
<name>A0A087SKQ7_AUXPR</name>
<dbReference type="AlphaFoldDB" id="A0A087SKQ7"/>
<reference evidence="2 3" key="1">
    <citation type="journal article" date="2014" name="BMC Genomics">
        <title>Oil accumulation mechanisms of the oleaginous microalga Chlorella protothecoides revealed through its genome, transcriptomes, and proteomes.</title>
        <authorList>
            <person name="Gao C."/>
            <person name="Wang Y."/>
            <person name="Shen Y."/>
            <person name="Yan D."/>
            <person name="He X."/>
            <person name="Dai J."/>
            <person name="Wu Q."/>
        </authorList>
    </citation>
    <scope>NUCLEOTIDE SEQUENCE [LARGE SCALE GENOMIC DNA]</scope>
    <source>
        <strain evidence="2 3">0710</strain>
    </source>
</reference>
<dbReference type="KEGG" id="apro:F751_4804"/>
<sequence length="98" mass="10337">MIMDRSWASHAPHFPPHPPPTSVPALPRAARPPLALASPLGGHQAMELRALQLAVPGAAQRRQEGAHGRGQQGRPAPKRRAQLDGRDWAGRGGGVGGR</sequence>